<feature type="transmembrane region" description="Helical" evidence="2">
    <location>
        <begin position="118"/>
        <end position="137"/>
    </location>
</feature>
<accession>A0A010Z143</accession>
<feature type="transmembrane region" description="Helical" evidence="2">
    <location>
        <begin position="556"/>
        <end position="577"/>
    </location>
</feature>
<feature type="transmembrane region" description="Helical" evidence="2">
    <location>
        <begin position="377"/>
        <end position="394"/>
    </location>
</feature>
<feature type="transmembrane region" description="Helical" evidence="2">
    <location>
        <begin position="348"/>
        <end position="370"/>
    </location>
</feature>
<dbReference type="AlphaFoldDB" id="A0A010Z143"/>
<dbReference type="RefSeq" id="WP_035850357.1">
    <property type="nucleotide sequence ID" value="NZ_KK073874.1"/>
</dbReference>
<feature type="transmembrane region" description="Helical" evidence="2">
    <location>
        <begin position="406"/>
        <end position="425"/>
    </location>
</feature>
<feature type="transmembrane region" description="Helical" evidence="2">
    <location>
        <begin position="197"/>
        <end position="222"/>
    </location>
</feature>
<feature type="transmembrane region" description="Helical" evidence="2">
    <location>
        <begin position="77"/>
        <end position="98"/>
    </location>
</feature>
<keyword evidence="2" id="KW-0812">Transmembrane</keyword>
<feature type="region of interest" description="Disordered" evidence="1">
    <location>
        <begin position="625"/>
        <end position="655"/>
    </location>
</feature>
<evidence type="ECO:0000256" key="1">
    <source>
        <dbReference type="SAM" id="MobiDB-lite"/>
    </source>
</evidence>
<dbReference type="HOGENOM" id="CLU_394267_0_0_11"/>
<keyword evidence="2" id="KW-0472">Membrane</keyword>
<evidence type="ECO:0000313" key="3">
    <source>
        <dbReference type="EMBL" id="EXG81153.1"/>
    </source>
</evidence>
<evidence type="ECO:0000313" key="4">
    <source>
        <dbReference type="Proteomes" id="UP000021053"/>
    </source>
</evidence>
<evidence type="ECO:0000256" key="2">
    <source>
        <dbReference type="SAM" id="Phobius"/>
    </source>
</evidence>
<feature type="transmembrane region" description="Helical" evidence="2">
    <location>
        <begin position="437"/>
        <end position="454"/>
    </location>
</feature>
<sequence length="655" mass="67712">MNWLLRRAAQRWPADIRDDMEREWRGEMGAIDGPAAGLRRLTFVASLAFSPPIPDENGVPRGWREHVPGRVGALSPFAALFLAGLATIIVRGLSSMVYRAAMGLFGLDLTSPVYERALPVTSVVPFGFAVFAGWWLARRTSTPDNRAYAVWPASTVIVAAGLAATVPVWIPVVAVLVWAPLMVWVTRRAAAAPGRRAMAYAVPGTVVAVVLAAAAVALPLVLTTVVGPAAALRYLVGVLPGRATFAAPTPGNADETLYLLVHASDVLTQLPMFSLLVLSFGLTRSRRIPATPPETTPAPVRIGRPAAAAGLTGLALAVVAWAYTLTVLTPAMPGTAAAAPMPGGDGELYLWVAELRWASILLAAVCLFLAVVDRPRAVASAGVLGVALLGADGLGERLGAEGLGAFALALAVGGVAAVSAAKLAGPSYPHAVVRQRLTATAIAAAVCWPLLGAQSTPLVNHPFLPLGLPILTTAVMLAFGVVAVLAARTARGRESGAATALFALVAAALSVGSGVVQHVYGDEQPDVFLLLEILYLPVVAWILLHREGSRRWTAVARWAGLTLVTPALYAAFVYGGVSGPAEALFRWNGTSYPADGISLVPGCAVLAISGAAAAAGLLVRRARPPLPRPRALAPTRSRPESPGPEASGPLPSAAG</sequence>
<keyword evidence="4" id="KW-1185">Reference proteome</keyword>
<protein>
    <submittedName>
        <fullName evidence="3">Uncharacterized protein</fullName>
    </submittedName>
</protein>
<keyword evidence="2" id="KW-1133">Transmembrane helix</keyword>
<dbReference type="EMBL" id="JFBT01000001">
    <property type="protein sequence ID" value="EXG81153.1"/>
    <property type="molecule type" value="Genomic_DNA"/>
</dbReference>
<feature type="transmembrane region" description="Helical" evidence="2">
    <location>
        <begin position="527"/>
        <end position="544"/>
    </location>
</feature>
<feature type="transmembrane region" description="Helical" evidence="2">
    <location>
        <begin position="597"/>
        <end position="619"/>
    </location>
</feature>
<feature type="transmembrane region" description="Helical" evidence="2">
    <location>
        <begin position="157"/>
        <end position="185"/>
    </location>
</feature>
<gene>
    <name evidence="3" type="ORF">CryarDRAFT_2259</name>
</gene>
<feature type="transmembrane region" description="Helical" evidence="2">
    <location>
        <begin position="499"/>
        <end position="521"/>
    </location>
</feature>
<organism evidence="3 4">
    <name type="scientific">Cryptosporangium arvum DSM 44712</name>
    <dbReference type="NCBI Taxonomy" id="927661"/>
    <lineage>
        <taxon>Bacteria</taxon>
        <taxon>Bacillati</taxon>
        <taxon>Actinomycetota</taxon>
        <taxon>Actinomycetes</taxon>
        <taxon>Cryptosporangiales</taxon>
        <taxon>Cryptosporangiaceae</taxon>
        <taxon>Cryptosporangium</taxon>
    </lineage>
</organism>
<reference evidence="3 4" key="1">
    <citation type="submission" date="2013-07" db="EMBL/GenBank/DDBJ databases">
        <authorList>
            <consortium name="DOE Joint Genome Institute"/>
            <person name="Eisen J."/>
            <person name="Huntemann M."/>
            <person name="Han J."/>
            <person name="Chen A."/>
            <person name="Kyrpides N."/>
            <person name="Mavromatis K."/>
            <person name="Markowitz V."/>
            <person name="Palaniappan K."/>
            <person name="Ivanova N."/>
            <person name="Schaumberg A."/>
            <person name="Pati A."/>
            <person name="Liolios K."/>
            <person name="Nordberg H.P."/>
            <person name="Cantor M.N."/>
            <person name="Hua S.X."/>
            <person name="Woyke T."/>
        </authorList>
    </citation>
    <scope>NUCLEOTIDE SEQUENCE [LARGE SCALE GENOMIC DNA]</scope>
    <source>
        <strain evidence="3 4">DSM 44712</strain>
    </source>
</reference>
<proteinExistence type="predicted"/>
<dbReference type="Proteomes" id="UP000021053">
    <property type="component" value="Unassembled WGS sequence"/>
</dbReference>
<feature type="transmembrane region" description="Helical" evidence="2">
    <location>
        <begin position="306"/>
        <end position="328"/>
    </location>
</feature>
<comment type="caution">
    <text evidence="3">The sequence shown here is derived from an EMBL/GenBank/DDBJ whole genome shotgun (WGS) entry which is preliminary data.</text>
</comment>
<name>A0A010Z143_9ACTN</name>
<dbReference type="OrthoDB" id="3290504at2"/>
<feature type="transmembrane region" description="Helical" evidence="2">
    <location>
        <begin position="466"/>
        <end position="487"/>
    </location>
</feature>
<feature type="transmembrane region" description="Helical" evidence="2">
    <location>
        <begin position="266"/>
        <end position="285"/>
    </location>
</feature>